<dbReference type="EMBL" id="BMAT01011025">
    <property type="protein sequence ID" value="GFR65161.1"/>
    <property type="molecule type" value="Genomic_DNA"/>
</dbReference>
<gene>
    <name evidence="1" type="ORF">ElyMa_005523300</name>
</gene>
<comment type="caution">
    <text evidence="1">The sequence shown here is derived from an EMBL/GenBank/DDBJ whole genome shotgun (WGS) entry which is preliminary data.</text>
</comment>
<name>A0AAV4EWJ0_9GAST</name>
<accession>A0AAV4EWJ0</accession>
<dbReference type="AlphaFoldDB" id="A0AAV4EWJ0"/>
<reference evidence="1 2" key="1">
    <citation type="journal article" date="2021" name="Elife">
        <title>Chloroplast acquisition without the gene transfer in kleptoplastic sea slugs, Plakobranchus ocellatus.</title>
        <authorList>
            <person name="Maeda T."/>
            <person name="Takahashi S."/>
            <person name="Yoshida T."/>
            <person name="Shimamura S."/>
            <person name="Takaki Y."/>
            <person name="Nagai Y."/>
            <person name="Toyoda A."/>
            <person name="Suzuki Y."/>
            <person name="Arimoto A."/>
            <person name="Ishii H."/>
            <person name="Satoh N."/>
            <person name="Nishiyama T."/>
            <person name="Hasebe M."/>
            <person name="Maruyama T."/>
            <person name="Minagawa J."/>
            <person name="Obokata J."/>
            <person name="Shigenobu S."/>
        </authorList>
    </citation>
    <scope>NUCLEOTIDE SEQUENCE [LARGE SCALE GENOMIC DNA]</scope>
</reference>
<organism evidence="1 2">
    <name type="scientific">Elysia marginata</name>
    <dbReference type="NCBI Taxonomy" id="1093978"/>
    <lineage>
        <taxon>Eukaryota</taxon>
        <taxon>Metazoa</taxon>
        <taxon>Spiralia</taxon>
        <taxon>Lophotrochozoa</taxon>
        <taxon>Mollusca</taxon>
        <taxon>Gastropoda</taxon>
        <taxon>Heterobranchia</taxon>
        <taxon>Euthyneura</taxon>
        <taxon>Panpulmonata</taxon>
        <taxon>Sacoglossa</taxon>
        <taxon>Placobranchoidea</taxon>
        <taxon>Plakobranchidae</taxon>
        <taxon>Elysia</taxon>
    </lineage>
</organism>
<evidence type="ECO:0000313" key="1">
    <source>
        <dbReference type="EMBL" id="GFR65161.1"/>
    </source>
</evidence>
<sequence length="193" mass="21351">MRHVTTELIKIIVVKPGFQVRPPINGITKSPPISKQTVRSRWLEIFGYILSAQLQLASSVCVPNIILLCVISKGCSKNDIKGHDGEWTRVTRVTLVYGVKGFSPPTTNFLRFRFVFDVLSPTKRFAVDGASSARAKSVYKTEMFQDLSGTVSSRLFNDSAIIFISYTKSQTWAVSSALTYEATVGLSYLTDSA</sequence>
<protein>
    <submittedName>
        <fullName evidence="1">Uncharacterized protein</fullName>
    </submittedName>
</protein>
<evidence type="ECO:0000313" key="2">
    <source>
        <dbReference type="Proteomes" id="UP000762676"/>
    </source>
</evidence>
<proteinExistence type="predicted"/>
<dbReference type="Proteomes" id="UP000762676">
    <property type="component" value="Unassembled WGS sequence"/>
</dbReference>
<keyword evidence="2" id="KW-1185">Reference proteome</keyword>